<dbReference type="InterPro" id="IPR050924">
    <property type="entry name" value="Peroxiredoxin_BCP/PrxQ"/>
</dbReference>
<dbReference type="InterPro" id="IPR013766">
    <property type="entry name" value="Thioredoxin_domain"/>
</dbReference>
<keyword evidence="3" id="KW-0049">Antioxidant</keyword>
<comment type="similarity">
    <text evidence="8">Belongs to the peroxiredoxin family. BCP/PrxQ subfamily.</text>
</comment>
<evidence type="ECO:0000256" key="6">
    <source>
        <dbReference type="ARBA" id="ARBA00023284"/>
    </source>
</evidence>
<dbReference type="PROSITE" id="PS51257">
    <property type="entry name" value="PROKAR_LIPOPROTEIN"/>
    <property type="match status" value="1"/>
</dbReference>
<evidence type="ECO:0000256" key="5">
    <source>
        <dbReference type="ARBA" id="ARBA00023157"/>
    </source>
</evidence>
<evidence type="ECO:0000313" key="11">
    <source>
        <dbReference type="EMBL" id="VAW66425.1"/>
    </source>
</evidence>
<dbReference type="SUPFAM" id="SSF52833">
    <property type="entry name" value="Thioredoxin-like"/>
    <property type="match status" value="1"/>
</dbReference>
<keyword evidence="2" id="KW-0575">Peroxidase</keyword>
<dbReference type="EC" id="1.11.1.24" evidence="1"/>
<keyword evidence="5" id="KW-1015">Disulfide bond</keyword>
<keyword evidence="4" id="KW-0560">Oxidoreductase</keyword>
<evidence type="ECO:0000256" key="7">
    <source>
        <dbReference type="ARBA" id="ARBA00032824"/>
    </source>
</evidence>
<dbReference type="GO" id="GO:0005737">
    <property type="term" value="C:cytoplasm"/>
    <property type="evidence" value="ECO:0007669"/>
    <property type="project" value="TreeGrafter"/>
</dbReference>
<sequence>MLQKYISLCLLPFFLLAAACSISPVDEKTLSADTAYADFAGIELKLNQPAPDFTLLSGSGDMLSLSDFKDKQAVLILFYRGEWCAYCMDQLDNYQALLPELEKYGVQLLAISPDGKSAIESTRRRFGQKYIFLSDEKRVVAGKYNVGNDKNLPHPSLFLIDREGRLIWYYASISHKVRPTASQVEMIIRQKFSLPGE</sequence>
<dbReference type="PANTHER" id="PTHR42801:SF7">
    <property type="entry name" value="SLL1159 PROTEIN"/>
    <property type="match status" value="1"/>
</dbReference>
<dbReference type="PROSITE" id="PS51352">
    <property type="entry name" value="THIOREDOXIN_2"/>
    <property type="match status" value="1"/>
</dbReference>
<evidence type="ECO:0000256" key="2">
    <source>
        <dbReference type="ARBA" id="ARBA00022559"/>
    </source>
</evidence>
<dbReference type="AlphaFoldDB" id="A0A3B0XDN8"/>
<evidence type="ECO:0000259" key="10">
    <source>
        <dbReference type="PROSITE" id="PS51352"/>
    </source>
</evidence>
<dbReference type="InterPro" id="IPR000866">
    <property type="entry name" value="AhpC/TSA"/>
</dbReference>
<dbReference type="EMBL" id="UOFG01000273">
    <property type="protein sequence ID" value="VAW66425.1"/>
    <property type="molecule type" value="Genomic_DNA"/>
</dbReference>
<accession>A0A3B0XDN8</accession>
<evidence type="ECO:0000256" key="8">
    <source>
        <dbReference type="ARBA" id="ARBA00038489"/>
    </source>
</evidence>
<evidence type="ECO:0000256" key="9">
    <source>
        <dbReference type="ARBA" id="ARBA00049091"/>
    </source>
</evidence>
<gene>
    <name evidence="11" type="ORF">MNBD_GAMMA11-3344</name>
</gene>
<name>A0A3B0XDN8_9ZZZZ</name>
<evidence type="ECO:0000256" key="3">
    <source>
        <dbReference type="ARBA" id="ARBA00022862"/>
    </source>
</evidence>
<dbReference type="Pfam" id="PF00578">
    <property type="entry name" value="AhpC-TSA"/>
    <property type="match status" value="1"/>
</dbReference>
<dbReference type="PANTHER" id="PTHR42801">
    <property type="entry name" value="THIOREDOXIN-DEPENDENT PEROXIDE REDUCTASE"/>
    <property type="match status" value="1"/>
</dbReference>
<dbReference type="GO" id="GO:0045454">
    <property type="term" value="P:cell redox homeostasis"/>
    <property type="evidence" value="ECO:0007669"/>
    <property type="project" value="TreeGrafter"/>
</dbReference>
<comment type="catalytic activity">
    <reaction evidence="9">
        <text>a hydroperoxide + [thioredoxin]-dithiol = an alcohol + [thioredoxin]-disulfide + H2O</text>
        <dbReference type="Rhea" id="RHEA:62620"/>
        <dbReference type="Rhea" id="RHEA-COMP:10698"/>
        <dbReference type="Rhea" id="RHEA-COMP:10700"/>
        <dbReference type="ChEBI" id="CHEBI:15377"/>
        <dbReference type="ChEBI" id="CHEBI:29950"/>
        <dbReference type="ChEBI" id="CHEBI:30879"/>
        <dbReference type="ChEBI" id="CHEBI:35924"/>
        <dbReference type="ChEBI" id="CHEBI:50058"/>
        <dbReference type="EC" id="1.11.1.24"/>
    </reaction>
</comment>
<dbReference type="GO" id="GO:0034599">
    <property type="term" value="P:cellular response to oxidative stress"/>
    <property type="evidence" value="ECO:0007669"/>
    <property type="project" value="TreeGrafter"/>
</dbReference>
<feature type="domain" description="Thioredoxin" evidence="10">
    <location>
        <begin position="44"/>
        <end position="193"/>
    </location>
</feature>
<evidence type="ECO:0000256" key="1">
    <source>
        <dbReference type="ARBA" id="ARBA00013017"/>
    </source>
</evidence>
<reference evidence="11" key="1">
    <citation type="submission" date="2018-06" db="EMBL/GenBank/DDBJ databases">
        <authorList>
            <person name="Zhirakovskaya E."/>
        </authorList>
    </citation>
    <scope>NUCLEOTIDE SEQUENCE</scope>
</reference>
<organism evidence="11">
    <name type="scientific">hydrothermal vent metagenome</name>
    <dbReference type="NCBI Taxonomy" id="652676"/>
    <lineage>
        <taxon>unclassified sequences</taxon>
        <taxon>metagenomes</taxon>
        <taxon>ecological metagenomes</taxon>
    </lineage>
</organism>
<protein>
    <recommendedName>
        <fullName evidence="1">thioredoxin-dependent peroxiredoxin</fullName>
        <ecNumber evidence="1">1.11.1.24</ecNumber>
    </recommendedName>
    <alternativeName>
        <fullName evidence="7">Thioredoxin peroxidase</fullName>
    </alternativeName>
</protein>
<proteinExistence type="inferred from homology"/>
<keyword evidence="6" id="KW-0676">Redox-active center</keyword>
<dbReference type="Gene3D" id="3.40.30.10">
    <property type="entry name" value="Glutaredoxin"/>
    <property type="match status" value="1"/>
</dbReference>
<evidence type="ECO:0000256" key="4">
    <source>
        <dbReference type="ARBA" id="ARBA00023002"/>
    </source>
</evidence>
<dbReference type="InterPro" id="IPR036249">
    <property type="entry name" value="Thioredoxin-like_sf"/>
</dbReference>
<dbReference type="GO" id="GO:0008379">
    <property type="term" value="F:thioredoxin peroxidase activity"/>
    <property type="evidence" value="ECO:0007669"/>
    <property type="project" value="TreeGrafter"/>
</dbReference>